<evidence type="ECO:0008006" key="4">
    <source>
        <dbReference type="Google" id="ProtNLM"/>
    </source>
</evidence>
<evidence type="ECO:0000256" key="1">
    <source>
        <dbReference type="SAM" id="MobiDB-lite"/>
    </source>
</evidence>
<organism evidence="2 3">
    <name type="scientific">Nocardiopsis ansamitocini</name>
    <dbReference type="NCBI Taxonomy" id="1670832"/>
    <lineage>
        <taxon>Bacteria</taxon>
        <taxon>Bacillati</taxon>
        <taxon>Actinomycetota</taxon>
        <taxon>Actinomycetes</taxon>
        <taxon>Streptosporangiales</taxon>
        <taxon>Nocardiopsidaceae</taxon>
        <taxon>Nocardiopsis</taxon>
    </lineage>
</organism>
<keyword evidence="3" id="KW-1185">Reference proteome</keyword>
<feature type="compositionally biased region" description="Basic and acidic residues" evidence="1">
    <location>
        <begin position="156"/>
        <end position="174"/>
    </location>
</feature>
<reference evidence="2" key="1">
    <citation type="submission" date="2023-02" db="EMBL/GenBank/DDBJ databases">
        <title>Nocardiopsis ansamitocini NBRC 112285.</title>
        <authorList>
            <person name="Ichikawa N."/>
            <person name="Sato H."/>
            <person name="Tonouchi N."/>
        </authorList>
    </citation>
    <scope>NUCLEOTIDE SEQUENCE</scope>
    <source>
        <strain evidence="2">NBRC 112285</strain>
    </source>
</reference>
<gene>
    <name evidence="2" type="ORF">Nans01_00030</name>
</gene>
<feature type="region of interest" description="Disordered" evidence="1">
    <location>
        <begin position="131"/>
        <end position="202"/>
    </location>
</feature>
<evidence type="ECO:0000313" key="3">
    <source>
        <dbReference type="Proteomes" id="UP001165092"/>
    </source>
</evidence>
<proteinExistence type="predicted"/>
<comment type="caution">
    <text evidence="2">The sequence shown here is derived from an EMBL/GenBank/DDBJ whole genome shotgun (WGS) entry which is preliminary data.</text>
</comment>
<sequence length="202" mass="22264">MRQLAPLLGVSKSAADPVIDHIGPRLTLQTRKRFAKDTVPIVDDTLIPPWDHTTVEWSKNYRCSTNRQIVIGTEARLVVVVGWPLAGNRNDCKAREESGTQASLCKTPMITDGASPETGVVITYHRERGQAELPNWKGGTEQVEQAGPRPRRARLRPYEDLEDPPRLPPKEKESTTSCSASPGFTNSRSPDRSASSTVADHT</sequence>
<dbReference type="AlphaFoldDB" id="A0A9W6P201"/>
<name>A0A9W6P201_9ACTN</name>
<feature type="compositionally biased region" description="Polar residues" evidence="1">
    <location>
        <begin position="175"/>
        <end position="202"/>
    </location>
</feature>
<protein>
    <recommendedName>
        <fullName evidence="4">Transposase</fullName>
    </recommendedName>
</protein>
<dbReference type="EMBL" id="BSQG01000001">
    <property type="protein sequence ID" value="GLU45652.1"/>
    <property type="molecule type" value="Genomic_DNA"/>
</dbReference>
<dbReference type="Proteomes" id="UP001165092">
    <property type="component" value="Unassembled WGS sequence"/>
</dbReference>
<accession>A0A9W6P201</accession>
<evidence type="ECO:0000313" key="2">
    <source>
        <dbReference type="EMBL" id="GLU45652.1"/>
    </source>
</evidence>